<name>A0ABM5GE81_9SAUR</name>
<dbReference type="PROSITE" id="PS50916">
    <property type="entry name" value="RABBD"/>
    <property type="match status" value="1"/>
</dbReference>
<dbReference type="SUPFAM" id="SSF57903">
    <property type="entry name" value="FYVE/PHD zinc finger"/>
    <property type="match status" value="1"/>
</dbReference>
<feature type="compositionally biased region" description="Polar residues" evidence="8">
    <location>
        <begin position="967"/>
        <end position="976"/>
    </location>
</feature>
<accession>A0ABM5GE81</accession>
<feature type="region of interest" description="Disordered" evidence="8">
    <location>
        <begin position="1380"/>
        <end position="1464"/>
    </location>
</feature>
<dbReference type="SMART" id="SM00239">
    <property type="entry name" value="C2"/>
    <property type="match status" value="2"/>
</dbReference>
<dbReference type="Gene3D" id="3.30.40.10">
    <property type="entry name" value="Zinc/RING finger domain, C3HC4 (zinc finger)"/>
    <property type="match status" value="1"/>
</dbReference>
<dbReference type="PROSITE" id="PS50106">
    <property type="entry name" value="PDZ"/>
    <property type="match status" value="1"/>
</dbReference>
<evidence type="ECO:0000256" key="8">
    <source>
        <dbReference type="SAM" id="MobiDB-lite"/>
    </source>
</evidence>
<feature type="region of interest" description="Disordered" evidence="8">
    <location>
        <begin position="901"/>
        <end position="1049"/>
    </location>
</feature>
<dbReference type="GeneID" id="110075020"/>
<dbReference type="InterPro" id="IPR000008">
    <property type="entry name" value="C2_dom"/>
</dbReference>
<reference evidence="13" key="1">
    <citation type="submission" date="2025-05" db="UniProtKB">
        <authorList>
            <consortium name="RefSeq"/>
        </authorList>
    </citation>
    <scope>NUCLEOTIDE SEQUENCE [LARGE SCALE GENOMIC DNA]</scope>
</reference>
<feature type="domain" description="FYVE-type" evidence="11">
    <location>
        <begin position="113"/>
        <end position="169"/>
    </location>
</feature>
<keyword evidence="2" id="KW-0677">Repeat</keyword>
<feature type="compositionally biased region" description="Low complexity" evidence="8">
    <location>
        <begin position="1265"/>
        <end position="1286"/>
    </location>
</feature>
<dbReference type="Pfam" id="PF00595">
    <property type="entry name" value="PDZ"/>
    <property type="match status" value="1"/>
</dbReference>
<feature type="compositionally biased region" description="Low complexity" evidence="8">
    <location>
        <begin position="1"/>
        <end position="11"/>
    </location>
</feature>
<dbReference type="CDD" id="cd04031">
    <property type="entry name" value="C2A_RIM1alpha"/>
    <property type="match status" value="1"/>
</dbReference>
<dbReference type="InterPro" id="IPR036034">
    <property type="entry name" value="PDZ_sf"/>
</dbReference>
<dbReference type="InterPro" id="IPR013083">
    <property type="entry name" value="Znf_RING/FYVE/PHD"/>
</dbReference>
<dbReference type="Pfam" id="PF22601">
    <property type="entry name" value="RIM2a_ZnF"/>
    <property type="match status" value="1"/>
</dbReference>
<reference evidence="14" key="2">
    <citation type="submission" date="2025-08" db="UniProtKB">
        <authorList>
            <consortium name="RefSeq"/>
        </authorList>
    </citation>
    <scope>IDENTIFICATION</scope>
</reference>
<evidence type="ECO:0000256" key="3">
    <source>
        <dbReference type="ARBA" id="ARBA00022771"/>
    </source>
</evidence>
<feature type="domain" description="C2" evidence="9">
    <location>
        <begin position="1507"/>
        <end position="1625"/>
    </location>
</feature>
<evidence type="ECO:0000313" key="13">
    <source>
        <dbReference type="Proteomes" id="UP001652642"/>
    </source>
</evidence>
<dbReference type="InterPro" id="IPR001478">
    <property type="entry name" value="PDZ"/>
</dbReference>
<dbReference type="InterPro" id="IPR054386">
    <property type="entry name" value="RIM_Znf"/>
</dbReference>
<dbReference type="SMART" id="SM00228">
    <property type="entry name" value="PDZ"/>
    <property type="match status" value="1"/>
</dbReference>
<dbReference type="InterPro" id="IPR011011">
    <property type="entry name" value="Znf_FYVE_PHD"/>
</dbReference>
<feature type="compositionally biased region" description="Polar residues" evidence="8">
    <location>
        <begin position="187"/>
        <end position="197"/>
    </location>
</feature>
<evidence type="ECO:0000313" key="14">
    <source>
        <dbReference type="RefSeq" id="XP_072855955.1"/>
    </source>
</evidence>
<keyword evidence="3 7" id="KW-0863">Zinc-finger</keyword>
<feature type="compositionally biased region" description="Basic and acidic residues" evidence="8">
    <location>
        <begin position="463"/>
        <end position="473"/>
    </location>
</feature>
<evidence type="ECO:0000259" key="9">
    <source>
        <dbReference type="PROSITE" id="PS50004"/>
    </source>
</evidence>
<keyword evidence="4" id="KW-0862">Zinc</keyword>
<dbReference type="CDD" id="cd04028">
    <property type="entry name" value="C2B_RIM1alpha"/>
    <property type="match status" value="1"/>
</dbReference>
<feature type="region of interest" description="Disordered" evidence="8">
    <location>
        <begin position="181"/>
        <end position="555"/>
    </location>
</feature>
<feature type="region of interest" description="Disordered" evidence="8">
    <location>
        <begin position="1"/>
        <end position="86"/>
    </location>
</feature>
<dbReference type="CDD" id="cd06714">
    <property type="entry name" value="PDZ_RIM-like"/>
    <property type="match status" value="1"/>
</dbReference>
<evidence type="ECO:0000256" key="4">
    <source>
        <dbReference type="ARBA" id="ARBA00022833"/>
    </source>
</evidence>
<dbReference type="PROSITE" id="PS50178">
    <property type="entry name" value="ZF_FYVE"/>
    <property type="match status" value="1"/>
</dbReference>
<organism evidence="13 14">
    <name type="scientific">Pogona vitticeps</name>
    <name type="common">central bearded dragon</name>
    <dbReference type="NCBI Taxonomy" id="103695"/>
    <lineage>
        <taxon>Eukaryota</taxon>
        <taxon>Metazoa</taxon>
        <taxon>Chordata</taxon>
        <taxon>Craniata</taxon>
        <taxon>Vertebrata</taxon>
        <taxon>Euteleostomi</taxon>
        <taxon>Lepidosauria</taxon>
        <taxon>Squamata</taxon>
        <taxon>Bifurcata</taxon>
        <taxon>Unidentata</taxon>
        <taxon>Episquamata</taxon>
        <taxon>Toxicofera</taxon>
        <taxon>Iguania</taxon>
        <taxon>Acrodonta</taxon>
        <taxon>Agamidae</taxon>
        <taxon>Amphibolurinae</taxon>
        <taxon>Pogona</taxon>
    </lineage>
</organism>
<feature type="compositionally biased region" description="Polar residues" evidence="8">
    <location>
        <begin position="1079"/>
        <end position="1091"/>
    </location>
</feature>
<dbReference type="Proteomes" id="UP001652642">
    <property type="component" value="Chromosome 1"/>
</dbReference>
<comment type="subcellular location">
    <subcellularLocation>
        <location evidence="6">Synapse</location>
    </subcellularLocation>
</comment>
<evidence type="ECO:0000256" key="5">
    <source>
        <dbReference type="ARBA" id="ARBA00023018"/>
    </source>
</evidence>
<dbReference type="SUPFAM" id="SSF49562">
    <property type="entry name" value="C2 domain (Calcium/lipid-binding domain, CaLB)"/>
    <property type="match status" value="2"/>
</dbReference>
<feature type="compositionally biased region" description="Basic residues" evidence="8">
    <location>
        <begin position="518"/>
        <end position="530"/>
    </location>
</feature>
<feature type="region of interest" description="Disordered" evidence="8">
    <location>
        <begin position="1063"/>
        <end position="1179"/>
    </location>
</feature>
<feature type="domain" description="C2" evidence="9">
    <location>
        <begin position="773"/>
        <end position="896"/>
    </location>
</feature>
<feature type="region of interest" description="Disordered" evidence="8">
    <location>
        <begin position="722"/>
        <end position="744"/>
    </location>
</feature>
<dbReference type="InterPro" id="IPR010911">
    <property type="entry name" value="Rab_BD"/>
</dbReference>
<feature type="compositionally biased region" description="Basic and acidic residues" evidence="8">
    <location>
        <begin position="44"/>
        <end position="63"/>
    </location>
</feature>
<feature type="domain" description="PDZ" evidence="10">
    <location>
        <begin position="608"/>
        <end position="694"/>
    </location>
</feature>
<dbReference type="Gene3D" id="2.30.42.10">
    <property type="match status" value="1"/>
</dbReference>
<feature type="compositionally biased region" description="Polar residues" evidence="8">
    <location>
        <begin position="443"/>
        <end position="461"/>
    </location>
</feature>
<dbReference type="PROSITE" id="PS50004">
    <property type="entry name" value="C2"/>
    <property type="match status" value="2"/>
</dbReference>
<dbReference type="PANTHER" id="PTHR12157:SF18">
    <property type="entry name" value="REGULATING SYNAPTIC MEMBRANE EXOCYTOSIS PROTEIN 1"/>
    <property type="match status" value="1"/>
</dbReference>
<evidence type="ECO:0000259" key="10">
    <source>
        <dbReference type="PROSITE" id="PS50106"/>
    </source>
</evidence>
<dbReference type="InterPro" id="IPR017455">
    <property type="entry name" value="Znf_FYVE-rel"/>
</dbReference>
<feature type="compositionally biased region" description="Polar residues" evidence="8">
    <location>
        <begin position="500"/>
        <end position="512"/>
    </location>
</feature>
<evidence type="ECO:0000256" key="7">
    <source>
        <dbReference type="PROSITE-ProRule" id="PRU00091"/>
    </source>
</evidence>
<evidence type="ECO:0000259" key="11">
    <source>
        <dbReference type="PROSITE" id="PS50178"/>
    </source>
</evidence>
<gene>
    <name evidence="14" type="primary">RIMS1</name>
</gene>
<keyword evidence="1" id="KW-0479">Metal-binding</keyword>
<feature type="compositionally biased region" description="Pro residues" evidence="8">
    <location>
        <begin position="12"/>
        <end position="23"/>
    </location>
</feature>
<protein>
    <submittedName>
        <fullName evidence="14">Regulating synaptic membrane exocytosis protein 1 isoform X26</fullName>
    </submittedName>
</protein>
<evidence type="ECO:0000259" key="12">
    <source>
        <dbReference type="PROSITE" id="PS50916"/>
    </source>
</evidence>
<evidence type="ECO:0000256" key="6">
    <source>
        <dbReference type="ARBA" id="ARBA00034103"/>
    </source>
</evidence>
<dbReference type="InterPro" id="IPR039032">
    <property type="entry name" value="Rim-like"/>
</dbReference>
<feature type="compositionally biased region" description="Polar residues" evidence="8">
    <location>
        <begin position="413"/>
        <end position="425"/>
    </location>
</feature>
<feature type="compositionally biased region" description="Polar residues" evidence="8">
    <location>
        <begin position="218"/>
        <end position="237"/>
    </location>
</feature>
<feature type="domain" description="RabBD" evidence="12">
    <location>
        <begin position="25"/>
        <end position="181"/>
    </location>
</feature>
<feature type="region of interest" description="Disordered" evidence="8">
    <location>
        <begin position="1251"/>
        <end position="1296"/>
    </location>
</feature>
<feature type="compositionally biased region" description="Basic and acidic residues" evidence="8">
    <location>
        <begin position="1024"/>
        <end position="1041"/>
    </location>
</feature>
<dbReference type="PANTHER" id="PTHR12157">
    <property type="entry name" value="REGULATING SYNAPTIC MEMBRANE EXOCYTOSIS PROTEIN"/>
    <property type="match status" value="1"/>
</dbReference>
<feature type="compositionally biased region" description="Basic and acidic residues" evidence="8">
    <location>
        <begin position="307"/>
        <end position="325"/>
    </location>
</feature>
<dbReference type="Gene3D" id="2.60.40.150">
    <property type="entry name" value="C2 domain"/>
    <property type="match status" value="2"/>
</dbReference>
<evidence type="ECO:0000256" key="1">
    <source>
        <dbReference type="ARBA" id="ARBA00022723"/>
    </source>
</evidence>
<keyword evidence="13" id="KW-1185">Reference proteome</keyword>
<dbReference type="InterPro" id="IPR035892">
    <property type="entry name" value="C2_domain_sf"/>
</dbReference>
<dbReference type="RefSeq" id="XP_072855955.1">
    <property type="nucleotide sequence ID" value="XM_072999854.1"/>
</dbReference>
<dbReference type="Pfam" id="PF00168">
    <property type="entry name" value="C2"/>
    <property type="match status" value="2"/>
</dbReference>
<proteinExistence type="predicted"/>
<feature type="compositionally biased region" description="Basic residues" evidence="8">
    <location>
        <begin position="376"/>
        <end position="387"/>
    </location>
</feature>
<keyword evidence="5" id="KW-0770">Synapse</keyword>
<dbReference type="SUPFAM" id="SSF50156">
    <property type="entry name" value="PDZ domain-like"/>
    <property type="match status" value="1"/>
</dbReference>
<feature type="compositionally biased region" description="Basic and acidic residues" evidence="8">
    <location>
        <begin position="334"/>
        <end position="356"/>
    </location>
</feature>
<evidence type="ECO:0000256" key="2">
    <source>
        <dbReference type="ARBA" id="ARBA00022737"/>
    </source>
</evidence>
<sequence length="1661" mass="186606">MSSSSSSVGPRGPRPPTVPPPMQELPDLSHLTEEERNIIMAVMDRQKEEEEKEEAMLKGKPDACWKPTRSAEGQQHRPTHPASQQRLHQQFESYKEQVRKIGEESRRYQGEHKDDAPTCGICHKTKFADGCGHLCSYCRTKFCARCGGRVSLRSNNVMWVCNLCRKQQEILTKSGAWFFGSGPQPLPSQDGTLSDTASGGGSESPREKKARLQERSRSQTPLSTTAISSQEISSSVQTDRRKGTEVSQQAMGLEQKQPSSRSRSEPPRERKKTSAVSEQNGKGGLKGERKRVPKSALPQGEGQTDESEYKERRDGRRLEKGRSQDYSDFPPNFEEGKAIEEEKQRKEDDYHTRYRSDPNLARYPVKPHPEEQQMRMHAKVSKVRHERRHSDVALPHTEVDEPEVPENKLGKHSQLQATQDIQSHPDTQRAYAVERTGDVRISVSKQLANHTPPTPRQSVVSTEHLEPQNHDSFKTQSRLDPSSAILSRKAKREKMETMLRNDSLSSDQSESVRPSPPKPHRPKRGGKKRQMSVSSSEEEGASTPEYTSCDDVEIESESVSEKGDLDYYWLDPATWHSREASPLSSHPVTWQPSKEGDRLIGRVILNKRTTMPKESGSLLGLKVVGGKMTELGRLGAFITKVKKGSLADVVGHLRAGDEVLEWNGKPLPGATNEEVYNIILESKSEPQVEIIVSRPIGLFHRFRSTSSFRRVHRSVYDIPRIPETSHPPLESTMENGLKGAGSSSFESQKMERPSISVISPTSPGALKDAPQVLPGQLSIKLWYDKVGHQLIVNVLQATDLPPRADGRPRNPYVKMYFLPDRSDKSKRRTKTVKKSLEPKWNQTFLYSHVHRRDFRERMLEITVWDQPRVQEEESDFLGEILIELETALLDDEPHWYKLQTHDESSLPLPQPSPFMPRRHVHGGENSSKKLQRSQRISDSDISDYDVDDGIGVVPSVGYRSSTRESKSTTLTVPEQQRTTHHRSRSVSPHRGDDQRRTRSRLPNVPLQRSLDEIHQMRRSRSPTRHHDASRSPVDRRSRDMDNQYLSDQESELLMLPRAKRGRSAECLHTARHSRKVERYSTQKQTRKGSASETERVLLPCVSRRGPTPRISDQPIITRGKHHTRSRSSEHSSIRPFCSVHHLAPGGSAPPSPLQTRIHPPGSPMQSSPADTPFGSRRGRQLPQVPIRSASIEQEQESYSSSSKANLVVEERTRQMKMKMHRYNQTTGSGSSQELEREQYTKYNIQTDQYRSCDNVSAKSSDSDVSDVSAISRTSSASRLSSTSFMSEQSERPRGRIRSKSLEICKTDGKKDRRISWELDDKTGDCGKTMTVEEKKRRRHTVADVSTFTPKMQGRRMGTSGRTITKSTSVSGEVYKLEHNDGSQSDTAVGTVGTGGKKRRSSLSAKVVAMVSRRSRSTSQLSQTETGNKKLKSTIQRSTETGMAAEMRSRMVRQPSRESTDGSINSYSSEGNLIFPGVRLGADSQFSDFLDGLGPAQLVGRQTLATPAMGDIQIGMVDKKGQLEVEVIRARGLTQKPGSKSTPAPYVKVYMLENGACIAKKKTRIARKTLDPLYQQTLVFEESPHGKVLQVIVWGDYGRMDHKCFMGVAQILLEELDLSSVVIGWYKLFPPSSLVDPTLTPLTRRASQSSLESSTGPPCIRS</sequence>
<feature type="compositionally biased region" description="Basic and acidic residues" evidence="8">
    <location>
        <begin position="204"/>
        <end position="217"/>
    </location>
</feature>